<dbReference type="InterPro" id="IPR011701">
    <property type="entry name" value="MFS"/>
</dbReference>
<feature type="transmembrane region" description="Helical" evidence="8">
    <location>
        <begin position="303"/>
        <end position="326"/>
    </location>
</feature>
<evidence type="ECO:0000256" key="2">
    <source>
        <dbReference type="ARBA" id="ARBA00004141"/>
    </source>
</evidence>
<dbReference type="InterPro" id="IPR036259">
    <property type="entry name" value="MFS_trans_sf"/>
</dbReference>
<keyword evidence="5 8" id="KW-0812">Transmembrane</keyword>
<dbReference type="PRINTS" id="PR01035">
    <property type="entry name" value="TCRTETA"/>
</dbReference>
<evidence type="ECO:0000256" key="7">
    <source>
        <dbReference type="ARBA" id="ARBA00023136"/>
    </source>
</evidence>
<evidence type="ECO:0000259" key="9">
    <source>
        <dbReference type="PROSITE" id="PS50850"/>
    </source>
</evidence>
<accession>A0A3M8PZ49</accession>
<dbReference type="InterPro" id="IPR001958">
    <property type="entry name" value="Tet-R_TetA/multi-R_MdtG-like"/>
</dbReference>
<dbReference type="GO" id="GO:0016020">
    <property type="term" value="C:membrane"/>
    <property type="evidence" value="ECO:0007669"/>
    <property type="project" value="UniProtKB-SubCell"/>
</dbReference>
<gene>
    <name evidence="10" type="ORF">EBI00_15020</name>
</gene>
<feature type="transmembrane region" description="Helical" evidence="8">
    <location>
        <begin position="110"/>
        <end position="137"/>
    </location>
</feature>
<evidence type="ECO:0000256" key="4">
    <source>
        <dbReference type="ARBA" id="ARBA00022448"/>
    </source>
</evidence>
<evidence type="ECO:0000256" key="6">
    <source>
        <dbReference type="ARBA" id="ARBA00022989"/>
    </source>
</evidence>
<reference evidence="10 11" key="1">
    <citation type="journal article" date="2012" name="Int. J. Syst. Evol. Microbiol.">
        <title>Marinomonas hwangdonensis sp. nov., isolated from seawater.</title>
        <authorList>
            <person name="Jung Y.T."/>
            <person name="Oh T.K."/>
            <person name="Yoon J.H."/>
        </authorList>
    </citation>
    <scope>NUCLEOTIDE SEQUENCE [LARGE SCALE GENOMIC DNA]</scope>
    <source>
        <strain evidence="10 11">HDW-15</strain>
    </source>
</reference>
<name>A0A3M8PZ49_9GAMM</name>
<evidence type="ECO:0000313" key="11">
    <source>
        <dbReference type="Proteomes" id="UP000280507"/>
    </source>
</evidence>
<feature type="transmembrane region" description="Helical" evidence="8">
    <location>
        <begin position="53"/>
        <end position="74"/>
    </location>
</feature>
<feature type="transmembrane region" description="Helical" evidence="8">
    <location>
        <begin position="212"/>
        <end position="233"/>
    </location>
</feature>
<dbReference type="SUPFAM" id="SSF103473">
    <property type="entry name" value="MFS general substrate transporter"/>
    <property type="match status" value="1"/>
</dbReference>
<dbReference type="Gene3D" id="1.20.1250.20">
    <property type="entry name" value="MFS general substrate transporter like domains"/>
    <property type="match status" value="1"/>
</dbReference>
<comment type="similarity">
    <text evidence="3">Belongs to the major facilitator superfamily. TCR/Tet family.</text>
</comment>
<feature type="transmembrane region" description="Helical" evidence="8">
    <location>
        <begin position="371"/>
        <end position="390"/>
    </location>
</feature>
<comment type="caution">
    <text evidence="10">The sequence shown here is derived from an EMBL/GenBank/DDBJ whole genome shotgun (WGS) entry which is preliminary data.</text>
</comment>
<dbReference type="InterPro" id="IPR020846">
    <property type="entry name" value="MFS_dom"/>
</dbReference>
<evidence type="ECO:0000256" key="1">
    <source>
        <dbReference type="ARBA" id="ARBA00003279"/>
    </source>
</evidence>
<feature type="transmembrane region" description="Helical" evidence="8">
    <location>
        <begin position="86"/>
        <end position="104"/>
    </location>
</feature>
<comment type="function">
    <text evidence="1">Resistance to tetracycline by an active tetracycline efflux. This is an energy-dependent process that decreases the accumulation of the antibiotic in whole cells. This protein functions as a metal-tetracycline/H(+) antiporter.</text>
</comment>
<feature type="transmembrane region" description="Helical" evidence="8">
    <location>
        <begin position="149"/>
        <end position="168"/>
    </location>
</feature>
<keyword evidence="4" id="KW-0813">Transport</keyword>
<keyword evidence="11" id="KW-1185">Reference proteome</keyword>
<comment type="subcellular location">
    <subcellularLocation>
        <location evidence="2">Membrane</location>
        <topology evidence="2">Multi-pass membrane protein</topology>
    </subcellularLocation>
</comment>
<dbReference type="GO" id="GO:0022857">
    <property type="term" value="F:transmembrane transporter activity"/>
    <property type="evidence" value="ECO:0007669"/>
    <property type="project" value="InterPro"/>
</dbReference>
<feature type="transmembrane region" description="Helical" evidence="8">
    <location>
        <begin position="253"/>
        <end position="270"/>
    </location>
</feature>
<evidence type="ECO:0000256" key="3">
    <source>
        <dbReference type="ARBA" id="ARBA00007520"/>
    </source>
</evidence>
<dbReference type="InterPro" id="IPR050930">
    <property type="entry name" value="MFS_Vesicular_Transporter"/>
</dbReference>
<dbReference type="PROSITE" id="PS00216">
    <property type="entry name" value="SUGAR_TRANSPORT_1"/>
    <property type="match status" value="1"/>
</dbReference>
<evidence type="ECO:0000256" key="8">
    <source>
        <dbReference type="SAM" id="Phobius"/>
    </source>
</evidence>
<dbReference type="PANTHER" id="PTHR23506:SF23">
    <property type="entry name" value="GH10249P"/>
    <property type="match status" value="1"/>
</dbReference>
<feature type="transmembrane region" description="Helical" evidence="8">
    <location>
        <begin position="277"/>
        <end position="297"/>
    </location>
</feature>
<organism evidence="10 11">
    <name type="scientific">Marinomonas hwangdonensis</name>
    <dbReference type="NCBI Taxonomy" id="1053647"/>
    <lineage>
        <taxon>Bacteria</taxon>
        <taxon>Pseudomonadati</taxon>
        <taxon>Pseudomonadota</taxon>
        <taxon>Gammaproteobacteria</taxon>
        <taxon>Oceanospirillales</taxon>
        <taxon>Oceanospirillaceae</taxon>
        <taxon>Marinomonas</taxon>
    </lineage>
</organism>
<feature type="transmembrane region" description="Helical" evidence="8">
    <location>
        <begin position="174"/>
        <end position="191"/>
    </location>
</feature>
<dbReference type="Proteomes" id="UP000280507">
    <property type="component" value="Unassembled WGS sequence"/>
</dbReference>
<dbReference type="InterPro" id="IPR005829">
    <property type="entry name" value="Sugar_transporter_CS"/>
</dbReference>
<dbReference type="AlphaFoldDB" id="A0A3M8PZ49"/>
<keyword evidence="7 8" id="KW-0472">Membrane</keyword>
<evidence type="ECO:0000313" key="10">
    <source>
        <dbReference type="EMBL" id="RNF48104.1"/>
    </source>
</evidence>
<sequence length="404" mass="42757">MPKKRALMKTNLLESRAVCLLLISTLTVMSNATIAPALPSLANEFSGTPSADFWVKMLLPIPALFVVIFAPILGWTADKFGRRNQIIIATTVFAIAGAAGAQLQDLEAIIISRAILGICVAGLMAAVTALITDYYSGPKRSQFMGLQQAFSNIGGILFIVTAGYLAGISARLPFYIYAIAILLLPLIFLSIRDSKQTNQPSDNPQDDTNTSWTLPLIGCSILVFCHLIVFYVLPTQIPFFMADIGITDPSKSGLAIGMGTLIAAITGVFFGKLVAKIQSYGVALIGFIAMSIGMLVLSQATSFSLVILGCGLMGACMGLVMPNFMVKGMELVPSHKRGLASGVLTSSIFIGQFVSPFVTSALIAKLGYSDFYLLAGAFTLVLAIAGAATLKKQSTLTTNVNKGN</sequence>
<dbReference type="PANTHER" id="PTHR23506">
    <property type="entry name" value="GH10249P"/>
    <property type="match status" value="1"/>
</dbReference>
<evidence type="ECO:0000256" key="5">
    <source>
        <dbReference type="ARBA" id="ARBA00022692"/>
    </source>
</evidence>
<feature type="domain" description="Major facilitator superfamily (MFS) profile" evidence="9">
    <location>
        <begin position="16"/>
        <end position="394"/>
    </location>
</feature>
<dbReference type="Pfam" id="PF07690">
    <property type="entry name" value="MFS_1"/>
    <property type="match status" value="1"/>
</dbReference>
<dbReference type="PROSITE" id="PS50850">
    <property type="entry name" value="MFS"/>
    <property type="match status" value="1"/>
</dbReference>
<proteinExistence type="inferred from homology"/>
<protein>
    <submittedName>
        <fullName evidence="10">MFS transporter</fullName>
    </submittedName>
</protein>
<keyword evidence="6 8" id="KW-1133">Transmembrane helix</keyword>
<dbReference type="EMBL" id="RIZG01000013">
    <property type="protein sequence ID" value="RNF48104.1"/>
    <property type="molecule type" value="Genomic_DNA"/>
</dbReference>
<feature type="transmembrane region" description="Helical" evidence="8">
    <location>
        <begin position="338"/>
        <end position="359"/>
    </location>
</feature>
<dbReference type="CDD" id="cd17473">
    <property type="entry name" value="MFS_arabinose_efflux_permease_like"/>
    <property type="match status" value="1"/>
</dbReference>